<keyword evidence="3" id="KW-1185">Reference proteome</keyword>
<evidence type="ECO:0000256" key="1">
    <source>
        <dbReference type="SAM" id="Phobius"/>
    </source>
</evidence>
<comment type="caution">
    <text evidence="2">The sequence shown here is derived from an EMBL/GenBank/DDBJ whole genome shotgun (WGS) entry which is preliminary data.</text>
</comment>
<feature type="transmembrane region" description="Helical" evidence="1">
    <location>
        <begin position="90"/>
        <end position="112"/>
    </location>
</feature>
<keyword evidence="1" id="KW-0472">Membrane</keyword>
<reference evidence="2 3" key="1">
    <citation type="submission" date="2016-02" db="EMBL/GenBank/DDBJ databases">
        <title>Band-tailed pigeon sequencing and assembly.</title>
        <authorList>
            <person name="Soares A.E."/>
            <person name="Novak B.J."/>
            <person name="Rice E.S."/>
            <person name="O'Connell B."/>
            <person name="Chang D."/>
            <person name="Weber S."/>
            <person name="Shapiro B."/>
        </authorList>
    </citation>
    <scope>NUCLEOTIDE SEQUENCE [LARGE SCALE GENOMIC DNA]</scope>
    <source>
        <strain evidence="2">BTP2013</strain>
        <tissue evidence="2">Blood</tissue>
    </source>
</reference>
<gene>
    <name evidence="2" type="ORF">AV530_006163</name>
</gene>
<evidence type="ECO:0000313" key="3">
    <source>
        <dbReference type="Proteomes" id="UP000190648"/>
    </source>
</evidence>
<organism evidence="2 3">
    <name type="scientific">Patagioenas fasciata monilis</name>
    <dbReference type="NCBI Taxonomy" id="372326"/>
    <lineage>
        <taxon>Eukaryota</taxon>
        <taxon>Metazoa</taxon>
        <taxon>Chordata</taxon>
        <taxon>Craniata</taxon>
        <taxon>Vertebrata</taxon>
        <taxon>Euteleostomi</taxon>
        <taxon>Archelosauria</taxon>
        <taxon>Archosauria</taxon>
        <taxon>Dinosauria</taxon>
        <taxon>Saurischia</taxon>
        <taxon>Theropoda</taxon>
        <taxon>Coelurosauria</taxon>
        <taxon>Aves</taxon>
        <taxon>Neognathae</taxon>
        <taxon>Neoaves</taxon>
        <taxon>Columbimorphae</taxon>
        <taxon>Columbiformes</taxon>
        <taxon>Columbidae</taxon>
        <taxon>Patagioenas</taxon>
    </lineage>
</organism>
<name>A0A1V4J8F0_PATFA</name>
<proteinExistence type="predicted"/>
<dbReference type="Proteomes" id="UP000190648">
    <property type="component" value="Unassembled WGS sequence"/>
</dbReference>
<dbReference type="EMBL" id="LSYS01008581">
    <property type="protein sequence ID" value="OPJ68543.1"/>
    <property type="molecule type" value="Genomic_DNA"/>
</dbReference>
<dbReference type="AlphaFoldDB" id="A0A1V4J8F0"/>
<evidence type="ECO:0000313" key="2">
    <source>
        <dbReference type="EMBL" id="OPJ68543.1"/>
    </source>
</evidence>
<keyword evidence="1" id="KW-0812">Transmembrane</keyword>
<sequence length="114" mass="12931">MPDYAAAKPQELASRKYTPEKKTFKALWKNEERPALEDKSLVTSFCFSKRNGNVQKRPLPDSTSYIEENQGQNFASSPAKRMMAIHKTNMGIILFAHVSTKLEIVSPLLVFIDL</sequence>
<keyword evidence="1" id="KW-1133">Transmembrane helix</keyword>
<protein>
    <submittedName>
        <fullName evidence="2">Uncharacterized protein</fullName>
    </submittedName>
</protein>
<accession>A0A1V4J8F0</accession>